<keyword evidence="3" id="KW-1003">Cell membrane</keyword>
<dbReference type="FunFam" id="1.20.1640.10:FF:000013">
    <property type="entry name" value="PaTched Related family"/>
    <property type="match status" value="1"/>
</dbReference>
<dbReference type="PRINTS" id="PR00702">
    <property type="entry name" value="ACRIFLAVINRP"/>
</dbReference>
<reference evidence="13" key="1">
    <citation type="submission" date="2017-02" db="UniProtKB">
        <authorList>
            <consortium name="WormBaseParasite"/>
        </authorList>
    </citation>
    <scope>IDENTIFICATION</scope>
</reference>
<feature type="region of interest" description="Disordered" evidence="8">
    <location>
        <begin position="282"/>
        <end position="304"/>
    </location>
</feature>
<evidence type="ECO:0000256" key="2">
    <source>
        <dbReference type="ARBA" id="ARBA00005585"/>
    </source>
</evidence>
<evidence type="ECO:0000313" key="11">
    <source>
        <dbReference type="Proteomes" id="UP000038040"/>
    </source>
</evidence>
<evidence type="ECO:0000256" key="4">
    <source>
        <dbReference type="ARBA" id="ARBA00022692"/>
    </source>
</evidence>
<dbReference type="GO" id="GO:0030659">
    <property type="term" value="C:cytoplasmic vesicle membrane"/>
    <property type="evidence" value="ECO:0007669"/>
    <property type="project" value="TreeGrafter"/>
</dbReference>
<dbReference type="PANTHER" id="PTHR10796">
    <property type="entry name" value="PATCHED-RELATED"/>
    <property type="match status" value="1"/>
</dbReference>
<protein>
    <submittedName>
        <fullName evidence="13">SSD domain-containing protein</fullName>
    </submittedName>
</protein>
<dbReference type="Proteomes" id="UP000274756">
    <property type="component" value="Unassembled WGS sequence"/>
</dbReference>
<evidence type="ECO:0000256" key="1">
    <source>
        <dbReference type="ARBA" id="ARBA00004651"/>
    </source>
</evidence>
<dbReference type="InterPro" id="IPR051697">
    <property type="entry name" value="Patched_domain-protein"/>
</dbReference>
<organism evidence="11 13">
    <name type="scientific">Dracunculus medinensis</name>
    <name type="common">Guinea worm</name>
    <dbReference type="NCBI Taxonomy" id="318479"/>
    <lineage>
        <taxon>Eukaryota</taxon>
        <taxon>Metazoa</taxon>
        <taxon>Ecdysozoa</taxon>
        <taxon>Nematoda</taxon>
        <taxon>Chromadorea</taxon>
        <taxon>Rhabditida</taxon>
        <taxon>Spirurina</taxon>
        <taxon>Dracunculoidea</taxon>
        <taxon>Dracunculidae</taxon>
        <taxon>Dracunculus</taxon>
    </lineage>
</organism>
<dbReference type="AlphaFoldDB" id="A0A0N4UIA1"/>
<dbReference type="InterPro" id="IPR001036">
    <property type="entry name" value="Acrflvin-R"/>
</dbReference>
<keyword evidence="5 9" id="KW-1133">Transmembrane helix</keyword>
<evidence type="ECO:0000256" key="9">
    <source>
        <dbReference type="SAM" id="Phobius"/>
    </source>
</evidence>
<keyword evidence="7" id="KW-0325">Glycoprotein</keyword>
<evidence type="ECO:0000313" key="13">
    <source>
        <dbReference type="WBParaSite" id="DME_0000732501-mRNA-1"/>
    </source>
</evidence>
<feature type="transmembrane region" description="Helical" evidence="9">
    <location>
        <begin position="61"/>
        <end position="87"/>
    </location>
</feature>
<dbReference type="OrthoDB" id="6510177at2759"/>
<sequence length="304" mass="33776">MVESHGDKMLSFFFRFVIGMKHIAKTYQQEEATRIMRELAASYSRYNLTTFMPLWLFTDQYAIVIPNTVQNIVIALLVMIIIAILLIPQPLCSLWVALAIASIDLGVIGFMTLWGDAISMITIIMSIGFSVDYSAHITYGYVISDEILPKERVRRALAALGWPLTQGAASTILAVVVLADVPAYMIVTFFKTVFLSIALGLVHGLIFLPVMLSLFVRGSYIIGVKTSTKVGDATEKIQKNHKNIKNVAVDDDIQPYGRYAIYLSRMSSLEMPGIKSMESNVQSKPLRSQKARHVDVGSPSTNFV</sequence>
<dbReference type="Gene3D" id="1.20.1640.10">
    <property type="entry name" value="Multidrug efflux transporter AcrB transmembrane domain"/>
    <property type="match status" value="1"/>
</dbReference>
<dbReference type="GO" id="GO:0005886">
    <property type="term" value="C:plasma membrane"/>
    <property type="evidence" value="ECO:0007669"/>
    <property type="project" value="UniProtKB-SubCell"/>
</dbReference>
<feature type="transmembrane region" description="Helical" evidence="9">
    <location>
        <begin position="94"/>
        <end position="114"/>
    </location>
</feature>
<evidence type="ECO:0000256" key="3">
    <source>
        <dbReference type="ARBA" id="ARBA00022475"/>
    </source>
</evidence>
<gene>
    <name evidence="10" type="ORF">DME_LOCUS9961</name>
</gene>
<dbReference type="WBParaSite" id="DME_0000732501-mRNA-1">
    <property type="protein sequence ID" value="DME_0000732501-mRNA-1"/>
    <property type="gene ID" value="DME_0000732501"/>
</dbReference>
<reference evidence="10 12" key="2">
    <citation type="submission" date="2018-11" db="EMBL/GenBank/DDBJ databases">
        <authorList>
            <consortium name="Pathogen Informatics"/>
        </authorList>
    </citation>
    <scope>NUCLEOTIDE SEQUENCE [LARGE SCALE GENOMIC DNA]</scope>
</reference>
<dbReference type="GO" id="GO:0022857">
    <property type="term" value="F:transmembrane transporter activity"/>
    <property type="evidence" value="ECO:0007669"/>
    <property type="project" value="InterPro"/>
</dbReference>
<feature type="transmembrane region" description="Helical" evidence="9">
    <location>
        <begin position="164"/>
        <end position="187"/>
    </location>
</feature>
<dbReference type="EMBL" id="UYYG01001197">
    <property type="protein sequence ID" value="VDN59988.1"/>
    <property type="molecule type" value="Genomic_DNA"/>
</dbReference>
<dbReference type="Proteomes" id="UP000038040">
    <property type="component" value="Unplaced"/>
</dbReference>
<feature type="transmembrane region" description="Helical" evidence="9">
    <location>
        <begin position="193"/>
        <end position="216"/>
    </location>
</feature>
<evidence type="ECO:0000313" key="10">
    <source>
        <dbReference type="EMBL" id="VDN59988.1"/>
    </source>
</evidence>
<dbReference type="GO" id="GO:0006897">
    <property type="term" value="P:endocytosis"/>
    <property type="evidence" value="ECO:0007669"/>
    <property type="project" value="TreeGrafter"/>
</dbReference>
<dbReference type="SUPFAM" id="SSF82866">
    <property type="entry name" value="Multidrug efflux transporter AcrB transmembrane domain"/>
    <property type="match status" value="1"/>
</dbReference>
<keyword evidence="4 9" id="KW-0812">Transmembrane</keyword>
<keyword evidence="12" id="KW-1185">Reference proteome</keyword>
<proteinExistence type="inferred from homology"/>
<evidence type="ECO:0000256" key="6">
    <source>
        <dbReference type="ARBA" id="ARBA00023136"/>
    </source>
</evidence>
<comment type="subcellular location">
    <subcellularLocation>
        <location evidence="1">Cell membrane</location>
        <topology evidence="1">Multi-pass membrane protein</topology>
    </subcellularLocation>
</comment>
<evidence type="ECO:0000313" key="12">
    <source>
        <dbReference type="Proteomes" id="UP000274756"/>
    </source>
</evidence>
<keyword evidence="6 9" id="KW-0472">Membrane</keyword>
<name>A0A0N4UIA1_DRAME</name>
<evidence type="ECO:0000256" key="8">
    <source>
        <dbReference type="SAM" id="MobiDB-lite"/>
    </source>
</evidence>
<evidence type="ECO:0000256" key="7">
    <source>
        <dbReference type="ARBA" id="ARBA00023180"/>
    </source>
</evidence>
<dbReference type="GO" id="GO:0018996">
    <property type="term" value="P:molting cycle, collagen and cuticulin-based cuticle"/>
    <property type="evidence" value="ECO:0007669"/>
    <property type="project" value="TreeGrafter"/>
</dbReference>
<accession>A0A0N4UIA1</accession>
<dbReference type="STRING" id="318479.A0A0N4UIA1"/>
<evidence type="ECO:0000256" key="5">
    <source>
        <dbReference type="ARBA" id="ARBA00022989"/>
    </source>
</evidence>
<dbReference type="PANTHER" id="PTHR10796:SF192">
    <property type="entry name" value="SSD DOMAIN-CONTAINING PROTEIN"/>
    <property type="match status" value="1"/>
</dbReference>
<comment type="similarity">
    <text evidence="2">Belongs to the patched family.</text>
</comment>
<feature type="transmembrane region" description="Helical" evidence="9">
    <location>
        <begin position="120"/>
        <end position="143"/>
    </location>
</feature>